<evidence type="ECO:0000313" key="1">
    <source>
        <dbReference type="EMBL" id="JAD68723.1"/>
    </source>
</evidence>
<reference evidence="1" key="2">
    <citation type="journal article" date="2015" name="Data Brief">
        <title>Shoot transcriptome of the giant reed, Arundo donax.</title>
        <authorList>
            <person name="Barrero R.A."/>
            <person name="Guerrero F.D."/>
            <person name="Moolhuijzen P."/>
            <person name="Goolsby J.A."/>
            <person name="Tidwell J."/>
            <person name="Bellgard S.E."/>
            <person name="Bellgard M.I."/>
        </authorList>
    </citation>
    <scope>NUCLEOTIDE SEQUENCE</scope>
    <source>
        <tissue evidence="1">Shoot tissue taken approximately 20 cm above the soil surface</tissue>
    </source>
</reference>
<sequence length="16" mass="1820">MLVVITGLWVLAMDCR</sequence>
<dbReference type="EMBL" id="GBRH01229172">
    <property type="protein sequence ID" value="JAD68723.1"/>
    <property type="molecule type" value="Transcribed_RNA"/>
</dbReference>
<accession>A0A0A9C2P1</accession>
<protein>
    <submittedName>
        <fullName evidence="1">Uncharacterized protein</fullName>
    </submittedName>
</protein>
<proteinExistence type="predicted"/>
<reference evidence="1" key="1">
    <citation type="submission" date="2014-09" db="EMBL/GenBank/DDBJ databases">
        <authorList>
            <person name="Magalhaes I.L.F."/>
            <person name="Oliveira U."/>
            <person name="Santos F.R."/>
            <person name="Vidigal T.H.D.A."/>
            <person name="Brescovit A.D."/>
            <person name="Santos A.J."/>
        </authorList>
    </citation>
    <scope>NUCLEOTIDE SEQUENCE</scope>
    <source>
        <tissue evidence="1">Shoot tissue taken approximately 20 cm above the soil surface</tissue>
    </source>
</reference>
<name>A0A0A9C2P1_ARUDO</name>
<organism evidence="1">
    <name type="scientific">Arundo donax</name>
    <name type="common">Giant reed</name>
    <name type="synonym">Donax arundinaceus</name>
    <dbReference type="NCBI Taxonomy" id="35708"/>
    <lineage>
        <taxon>Eukaryota</taxon>
        <taxon>Viridiplantae</taxon>
        <taxon>Streptophyta</taxon>
        <taxon>Embryophyta</taxon>
        <taxon>Tracheophyta</taxon>
        <taxon>Spermatophyta</taxon>
        <taxon>Magnoliopsida</taxon>
        <taxon>Liliopsida</taxon>
        <taxon>Poales</taxon>
        <taxon>Poaceae</taxon>
        <taxon>PACMAD clade</taxon>
        <taxon>Arundinoideae</taxon>
        <taxon>Arundineae</taxon>
        <taxon>Arundo</taxon>
    </lineage>
</organism>
<dbReference type="AlphaFoldDB" id="A0A0A9C2P1"/>